<reference evidence="2" key="1">
    <citation type="journal article" date="2022" name="Mol. Ecol. Resour.">
        <title>The genomes of chicory, endive, great burdock and yacon provide insights into Asteraceae palaeo-polyploidization history and plant inulin production.</title>
        <authorList>
            <person name="Fan W."/>
            <person name="Wang S."/>
            <person name="Wang H."/>
            <person name="Wang A."/>
            <person name="Jiang F."/>
            <person name="Liu H."/>
            <person name="Zhao H."/>
            <person name="Xu D."/>
            <person name="Zhang Y."/>
        </authorList>
    </citation>
    <scope>NUCLEOTIDE SEQUENCE [LARGE SCALE GENOMIC DNA]</scope>
    <source>
        <strain evidence="2">cv. Yunnan</strain>
    </source>
</reference>
<gene>
    <name evidence="1" type="ORF">L1987_09442</name>
</gene>
<evidence type="ECO:0000313" key="1">
    <source>
        <dbReference type="EMBL" id="KAI3821867.1"/>
    </source>
</evidence>
<comment type="caution">
    <text evidence="1">The sequence shown here is derived from an EMBL/GenBank/DDBJ whole genome shotgun (WGS) entry which is preliminary data.</text>
</comment>
<dbReference type="EMBL" id="CM042020">
    <property type="protein sequence ID" value="KAI3821867.1"/>
    <property type="molecule type" value="Genomic_DNA"/>
</dbReference>
<name>A0ACB9JNW6_9ASTR</name>
<keyword evidence="2" id="KW-1185">Reference proteome</keyword>
<reference evidence="1 2" key="2">
    <citation type="journal article" date="2022" name="Mol. Ecol. Resour.">
        <title>The genomes of chicory, endive, great burdock and yacon provide insights into Asteraceae paleo-polyploidization history and plant inulin production.</title>
        <authorList>
            <person name="Fan W."/>
            <person name="Wang S."/>
            <person name="Wang H."/>
            <person name="Wang A."/>
            <person name="Jiang F."/>
            <person name="Liu H."/>
            <person name="Zhao H."/>
            <person name="Xu D."/>
            <person name="Zhang Y."/>
        </authorList>
    </citation>
    <scope>NUCLEOTIDE SEQUENCE [LARGE SCALE GENOMIC DNA]</scope>
    <source>
        <strain evidence="2">cv. Yunnan</strain>
        <tissue evidence="1">Leaves</tissue>
    </source>
</reference>
<evidence type="ECO:0000313" key="2">
    <source>
        <dbReference type="Proteomes" id="UP001056120"/>
    </source>
</evidence>
<proteinExistence type="predicted"/>
<organism evidence="1 2">
    <name type="scientific">Smallanthus sonchifolius</name>
    <dbReference type="NCBI Taxonomy" id="185202"/>
    <lineage>
        <taxon>Eukaryota</taxon>
        <taxon>Viridiplantae</taxon>
        <taxon>Streptophyta</taxon>
        <taxon>Embryophyta</taxon>
        <taxon>Tracheophyta</taxon>
        <taxon>Spermatophyta</taxon>
        <taxon>Magnoliopsida</taxon>
        <taxon>eudicotyledons</taxon>
        <taxon>Gunneridae</taxon>
        <taxon>Pentapetalae</taxon>
        <taxon>asterids</taxon>
        <taxon>campanulids</taxon>
        <taxon>Asterales</taxon>
        <taxon>Asteraceae</taxon>
        <taxon>Asteroideae</taxon>
        <taxon>Heliantheae alliance</taxon>
        <taxon>Millerieae</taxon>
        <taxon>Smallanthus</taxon>
    </lineage>
</organism>
<sequence>MFSQIRKNKIRKSTLAGILFNMHSSESTLDGLLSLIKVEDGNSTLVCANVDSGGELDEANASMLDVDVDSEVYPEGFDVAVC</sequence>
<protein>
    <submittedName>
        <fullName evidence="1">Uncharacterized protein</fullName>
    </submittedName>
</protein>
<dbReference type="Proteomes" id="UP001056120">
    <property type="component" value="Linkage Group LG03"/>
</dbReference>
<accession>A0ACB9JNW6</accession>